<name>A0ABR0P3B3_GOSAR</name>
<organism evidence="1 2">
    <name type="scientific">Gossypium arboreum</name>
    <name type="common">Tree cotton</name>
    <name type="synonym">Gossypium nanking</name>
    <dbReference type="NCBI Taxonomy" id="29729"/>
    <lineage>
        <taxon>Eukaryota</taxon>
        <taxon>Viridiplantae</taxon>
        <taxon>Streptophyta</taxon>
        <taxon>Embryophyta</taxon>
        <taxon>Tracheophyta</taxon>
        <taxon>Spermatophyta</taxon>
        <taxon>Magnoliopsida</taxon>
        <taxon>eudicotyledons</taxon>
        <taxon>Gunneridae</taxon>
        <taxon>Pentapetalae</taxon>
        <taxon>rosids</taxon>
        <taxon>malvids</taxon>
        <taxon>Malvales</taxon>
        <taxon>Malvaceae</taxon>
        <taxon>Malvoideae</taxon>
        <taxon>Gossypium</taxon>
    </lineage>
</organism>
<accession>A0ABR0P3B3</accession>
<evidence type="ECO:0000313" key="1">
    <source>
        <dbReference type="EMBL" id="KAK5813018.1"/>
    </source>
</evidence>
<reference evidence="1 2" key="1">
    <citation type="submission" date="2023-03" db="EMBL/GenBank/DDBJ databases">
        <title>WGS of Gossypium arboreum.</title>
        <authorList>
            <person name="Yu D."/>
        </authorList>
    </citation>
    <scope>NUCLEOTIDE SEQUENCE [LARGE SCALE GENOMIC DNA]</scope>
    <source>
        <tissue evidence="1">Leaf</tissue>
    </source>
</reference>
<gene>
    <name evidence="1" type="ORF">PVK06_028464</name>
</gene>
<comment type="caution">
    <text evidence="1">The sequence shown here is derived from an EMBL/GenBank/DDBJ whole genome shotgun (WGS) entry which is preliminary data.</text>
</comment>
<evidence type="ECO:0000313" key="2">
    <source>
        <dbReference type="Proteomes" id="UP001358586"/>
    </source>
</evidence>
<keyword evidence="2" id="KW-1185">Reference proteome</keyword>
<dbReference type="Proteomes" id="UP001358586">
    <property type="component" value="Chromosome 8"/>
</dbReference>
<protein>
    <submittedName>
        <fullName evidence="1">Uncharacterized protein</fullName>
    </submittedName>
</protein>
<sequence length="133" mass="15091">MAENMLTRPSTSSTSISLLDFPMKSHSAKKISSLYEIEYLSKEDKVQPTDLSTVNPYAAYRKSAFSLVKSIRTLIEGSTKQDREYIQASRLDSFPIYAASPEQFVTLEIPAEFLVEWKCAGYTHIHLEPYAML</sequence>
<dbReference type="EMBL" id="JARKNE010000008">
    <property type="protein sequence ID" value="KAK5813018.1"/>
    <property type="molecule type" value="Genomic_DNA"/>
</dbReference>
<proteinExistence type="predicted"/>